<accession>A0A0G4GXJ5</accession>
<dbReference type="Proteomes" id="UP000041254">
    <property type="component" value="Unassembled WGS sequence"/>
</dbReference>
<name>A0A0G4GXJ5_VITBC</name>
<protein>
    <submittedName>
        <fullName evidence="3">Uncharacterized protein</fullName>
    </submittedName>
</protein>
<reference evidence="3 4" key="1">
    <citation type="submission" date="2014-11" db="EMBL/GenBank/DDBJ databases">
        <authorList>
            <person name="Zhu J."/>
            <person name="Qi W."/>
            <person name="Song R."/>
        </authorList>
    </citation>
    <scope>NUCLEOTIDE SEQUENCE [LARGE SCALE GENOMIC DNA]</scope>
</reference>
<feature type="region of interest" description="Disordered" evidence="1">
    <location>
        <begin position="531"/>
        <end position="573"/>
    </location>
</feature>
<proteinExistence type="predicted"/>
<evidence type="ECO:0000256" key="1">
    <source>
        <dbReference type="SAM" id="MobiDB-lite"/>
    </source>
</evidence>
<dbReference type="InParanoid" id="A0A0G4GXJ5"/>
<dbReference type="EMBL" id="CDMY01000867">
    <property type="protein sequence ID" value="CEM35767.1"/>
    <property type="molecule type" value="Genomic_DNA"/>
</dbReference>
<sequence length="663" mass="70821">MEGLSEALLPSGLPMHFDARAWSSDSLEGLSADMVDSAVSSVTQKTFTGMAHGLLGLSHVLTALSDALPSTAPVALRADMANAARRLANPAKMEYVPGVRLSVDGVAMFEPLNTFIDEWKHQRYQAAGRALGSMVRPLSSVAEALPDVSVPNNTAKIQLFAKGLLEGFGLDYPLLWACIKDTNELDEDIAIAIALILKKDRADVKAGLKVLADALDKKLLPSLRDCKAGEHDLEKIEEALATLSNPHSFALHVGKDLLINGRDIFHEMNQAVIAYGNDDWEGLGEDVGMALGKLLIGVAIPHPPGPSAISPDALRRASYFLAGVAQGLPPRWTALGGRGKDQPVVFGKEGNDTSCIDTVMSFVGALEDDWAMVLNKTTFREGVMAIVDDIKTYIPLIVKECITNTTALRKAPLGFASKLTKLARDLEARMDGVSIDSIKVERHESTDKLMVSIDGVNVSRDMQMLVRHLPATSPAALLLAGQATGKMLYKLTHHAHHHDAHHSPRSSLVSPPNRLTPLPSLMLVNEGAPVAASAPTDGEQDYHPSSLPMPPSHPLTSTQGAKADLGLGGDLGGGSSSQSPSFSTFFVVWGCVLLSVVGVAGVWGVMRVYGRRLRKGLRGLSGKVGAAASTFVHERTDLASDHEWRNLEALSVPLSSNHSHVCE</sequence>
<gene>
    <name evidence="3" type="ORF">Vbra_23037</name>
</gene>
<evidence type="ECO:0000313" key="4">
    <source>
        <dbReference type="Proteomes" id="UP000041254"/>
    </source>
</evidence>
<dbReference type="OrthoDB" id="292893at2759"/>
<dbReference type="VEuPathDB" id="CryptoDB:Vbra_23037"/>
<keyword evidence="2" id="KW-1133">Transmembrane helix</keyword>
<evidence type="ECO:0000313" key="3">
    <source>
        <dbReference type="EMBL" id="CEM35767.1"/>
    </source>
</evidence>
<feature type="transmembrane region" description="Helical" evidence="2">
    <location>
        <begin position="586"/>
        <end position="609"/>
    </location>
</feature>
<dbReference type="PANTHER" id="PTHR38742:SF1">
    <property type="entry name" value="SECRETED PROTEIN C"/>
    <property type="match status" value="1"/>
</dbReference>
<keyword evidence="2" id="KW-0472">Membrane</keyword>
<keyword evidence="4" id="KW-1185">Reference proteome</keyword>
<keyword evidence="2" id="KW-0812">Transmembrane</keyword>
<organism evidence="3 4">
    <name type="scientific">Vitrella brassicaformis (strain CCMP3155)</name>
    <dbReference type="NCBI Taxonomy" id="1169540"/>
    <lineage>
        <taxon>Eukaryota</taxon>
        <taxon>Sar</taxon>
        <taxon>Alveolata</taxon>
        <taxon>Colpodellida</taxon>
        <taxon>Vitrellaceae</taxon>
        <taxon>Vitrella</taxon>
    </lineage>
</organism>
<evidence type="ECO:0000256" key="2">
    <source>
        <dbReference type="SAM" id="Phobius"/>
    </source>
</evidence>
<dbReference type="PANTHER" id="PTHR38742">
    <property type="entry name" value="PROTEIN GP17"/>
    <property type="match status" value="1"/>
</dbReference>
<dbReference type="AlphaFoldDB" id="A0A0G4GXJ5"/>